<keyword evidence="5 8" id="KW-1133">Transmembrane helix</keyword>
<organism evidence="11 12">
    <name type="scientific">Veronia pacifica</name>
    <dbReference type="NCBI Taxonomy" id="1080227"/>
    <lineage>
        <taxon>Bacteria</taxon>
        <taxon>Pseudomonadati</taxon>
        <taxon>Pseudomonadota</taxon>
        <taxon>Gammaproteobacteria</taxon>
        <taxon>Vibrionales</taxon>
        <taxon>Vibrionaceae</taxon>
        <taxon>Veronia</taxon>
    </lineage>
</organism>
<evidence type="ECO:0000256" key="8">
    <source>
        <dbReference type="HAMAP-Rule" id="MF_00910"/>
    </source>
</evidence>
<keyword evidence="2 8" id="KW-1003">Cell membrane</keyword>
<dbReference type="GO" id="GO:0032153">
    <property type="term" value="C:cell division site"/>
    <property type="evidence" value="ECO:0007669"/>
    <property type="project" value="UniProtKB-UniRule"/>
</dbReference>
<dbReference type="NCBIfam" id="TIGR02209">
    <property type="entry name" value="ftsL_broad"/>
    <property type="match status" value="1"/>
</dbReference>
<dbReference type="Pfam" id="PF04999">
    <property type="entry name" value="FtsL"/>
    <property type="match status" value="1"/>
</dbReference>
<comment type="caution">
    <text evidence="11">The sequence shown here is derived from an EMBL/GenBank/DDBJ whole genome shotgun (WGS) entry which is preliminary data.</text>
</comment>
<dbReference type="AlphaFoldDB" id="A0A1C3ELI9"/>
<dbReference type="RefSeq" id="WP_068900767.1">
    <property type="nucleotide sequence ID" value="NZ_JBHUIF010000019.1"/>
</dbReference>
<dbReference type="InterPro" id="IPR011922">
    <property type="entry name" value="Cell_div_FtsL"/>
</dbReference>
<evidence type="ECO:0000256" key="7">
    <source>
        <dbReference type="ARBA" id="ARBA00023306"/>
    </source>
</evidence>
<sequence length="105" mass="11717">MTTSSPGLVRQIAYDLGSVGKYPLILLALVLMSAFAVVYVTQMTRATIAQHDNLLVEQERLEVEWRNLILEEHALSEHSRVESKARSELEMVRPGSGSEVVVSKH</sequence>
<dbReference type="GO" id="GO:0043093">
    <property type="term" value="P:FtsZ-dependent cytokinesis"/>
    <property type="evidence" value="ECO:0007669"/>
    <property type="project" value="UniProtKB-UniRule"/>
</dbReference>
<evidence type="ECO:0000313" key="11">
    <source>
        <dbReference type="EMBL" id="ODA34094.1"/>
    </source>
</evidence>
<keyword evidence="7 8" id="KW-0131">Cell cycle</keyword>
<dbReference type="GO" id="GO:0005886">
    <property type="term" value="C:plasma membrane"/>
    <property type="evidence" value="ECO:0007669"/>
    <property type="project" value="UniProtKB-SubCell"/>
</dbReference>
<feature type="transmembrane region" description="Helical" evidence="8">
    <location>
        <begin position="20"/>
        <end position="40"/>
    </location>
</feature>
<keyword evidence="3 8" id="KW-0132">Cell division</keyword>
<evidence type="ECO:0000256" key="6">
    <source>
        <dbReference type="ARBA" id="ARBA00023136"/>
    </source>
</evidence>
<keyword evidence="12" id="KW-1185">Reference proteome</keyword>
<reference evidence="11 12" key="1">
    <citation type="submission" date="2016-05" db="EMBL/GenBank/DDBJ databases">
        <title>Genomic Taxonomy of the Vibrionaceae.</title>
        <authorList>
            <person name="Gomez-Gil B."/>
            <person name="Enciso-Ibarra J."/>
        </authorList>
    </citation>
    <scope>NUCLEOTIDE SEQUENCE [LARGE SCALE GENOMIC DNA]</scope>
    <source>
        <strain evidence="11 12">CAIM 1920</strain>
    </source>
</reference>
<evidence type="ECO:0000256" key="10">
    <source>
        <dbReference type="SAM" id="MobiDB-lite"/>
    </source>
</evidence>
<evidence type="ECO:0000256" key="4">
    <source>
        <dbReference type="ARBA" id="ARBA00022692"/>
    </source>
</evidence>
<name>A0A1C3ELI9_9GAMM</name>
<evidence type="ECO:0000256" key="9">
    <source>
        <dbReference type="NCBIfam" id="TIGR02209"/>
    </source>
</evidence>
<comment type="subcellular location">
    <subcellularLocation>
        <location evidence="8">Cell inner membrane</location>
        <topology evidence="8">Single-pass type II membrane protein</topology>
    </subcellularLocation>
    <subcellularLocation>
        <location evidence="1">Cell membrane</location>
        <topology evidence="1">Single-pass type II membrane protein</topology>
    </subcellularLocation>
    <text evidence="8">Localizes to the division septum where it forms a ring structure.</text>
</comment>
<comment type="function">
    <text evidence="8">Essential cell division protein. May link together the upstream cell division proteins, which are predominantly cytoplasmic, with the downstream cell division proteins, which are predominantly periplasmic.</text>
</comment>
<feature type="region of interest" description="Disordered" evidence="10">
    <location>
        <begin position="86"/>
        <end position="105"/>
    </location>
</feature>
<dbReference type="EMBL" id="LYBM01000010">
    <property type="protein sequence ID" value="ODA34094.1"/>
    <property type="molecule type" value="Genomic_DNA"/>
</dbReference>
<comment type="similarity">
    <text evidence="8">Belongs to the FtsL family.</text>
</comment>
<comment type="subunit">
    <text evidence="8">Part of a complex composed of FtsB, FtsL and FtsQ.</text>
</comment>
<protein>
    <recommendedName>
        <fullName evidence="8 9">Cell division protein FtsL</fullName>
    </recommendedName>
</protein>
<dbReference type="PANTHER" id="PTHR37479">
    <property type="entry name" value="CELL DIVISION PROTEIN FTSL"/>
    <property type="match status" value="1"/>
</dbReference>
<evidence type="ECO:0000313" key="12">
    <source>
        <dbReference type="Proteomes" id="UP000094936"/>
    </source>
</evidence>
<keyword evidence="6 8" id="KW-0472">Membrane</keyword>
<dbReference type="PANTHER" id="PTHR37479:SF1">
    <property type="entry name" value="CELL DIVISION PROTEIN FTSL"/>
    <property type="match status" value="1"/>
</dbReference>
<evidence type="ECO:0000256" key="5">
    <source>
        <dbReference type="ARBA" id="ARBA00022989"/>
    </source>
</evidence>
<accession>A0A1C3ELI9</accession>
<dbReference type="OrthoDB" id="6196803at2"/>
<keyword evidence="4 8" id="KW-0812">Transmembrane</keyword>
<evidence type="ECO:0000256" key="3">
    <source>
        <dbReference type="ARBA" id="ARBA00022618"/>
    </source>
</evidence>
<evidence type="ECO:0000256" key="1">
    <source>
        <dbReference type="ARBA" id="ARBA00004401"/>
    </source>
</evidence>
<keyword evidence="8" id="KW-0997">Cell inner membrane</keyword>
<evidence type="ECO:0000256" key="2">
    <source>
        <dbReference type="ARBA" id="ARBA00022475"/>
    </source>
</evidence>
<dbReference type="STRING" id="1080227.A8L45_07380"/>
<dbReference type="HAMAP" id="MF_00910">
    <property type="entry name" value="FtsL"/>
    <property type="match status" value="1"/>
</dbReference>
<proteinExistence type="inferred from homology"/>
<gene>
    <name evidence="8" type="primary">ftsL</name>
    <name evidence="11" type="ORF">A8L45_07380</name>
</gene>
<dbReference type="Proteomes" id="UP000094936">
    <property type="component" value="Unassembled WGS sequence"/>
</dbReference>